<name>A0A8C5QG34_9ANUR</name>
<dbReference type="SUPFAM" id="SSF50729">
    <property type="entry name" value="PH domain-like"/>
    <property type="match status" value="1"/>
</dbReference>
<evidence type="ECO:0000256" key="5">
    <source>
        <dbReference type="ARBA" id="ARBA00022490"/>
    </source>
</evidence>
<dbReference type="GO" id="GO:0005737">
    <property type="term" value="C:cytoplasm"/>
    <property type="evidence" value="ECO:0007669"/>
    <property type="project" value="UniProtKB-SubCell"/>
</dbReference>
<accession>A0A8C5QG34</accession>
<sequence length="419" mass="46982">MGSSGRGSCRDAPPACIAIRDAAPGREAEVRGFPAPDEARNPRQKSPRPERTVTGRRHRDMENRDIPPDVMLLLGDVELFLSDCLQYEKISDQGREIGETLLNGCMIVRKRYQTAIEQKGEVDHEVSDENPSYGMSLASDATSMTSDYLDDDPGDAENLGRILKQGYLEKRKKDYGFFGSEWHKRWCVLTKGSFCYYSSEKGKMPKGGFPIQGCSACLVSDIRKDSRRDACFQLMSPGNRVCQFTAPSPADAREWVDSVQFIVKDIMSPNIPCEEADDDDDESYDDVDSLSSSAALAAPLDRTDSPQDDDDIYEVVPDDEEFAHPEDPKRASDHTQSGFCVIKYEDYYQGLWNCTSDNWDELSFQRGDLIRILSKPQIEITLYRAPDGACEEESYLCLGIEGVKLASNQQLFSHCRLAC</sequence>
<feature type="region of interest" description="Disordered" evidence="9">
    <location>
        <begin position="20"/>
        <end position="64"/>
    </location>
</feature>
<evidence type="ECO:0000259" key="10">
    <source>
        <dbReference type="PROSITE" id="PS50003"/>
    </source>
</evidence>
<dbReference type="Gene3D" id="2.30.30.40">
    <property type="entry name" value="SH3 Domains"/>
    <property type="match status" value="1"/>
</dbReference>
<evidence type="ECO:0000256" key="6">
    <source>
        <dbReference type="ARBA" id="ARBA00022553"/>
    </source>
</evidence>
<evidence type="ECO:0000313" key="11">
    <source>
        <dbReference type="Ensembl" id="ENSLLEP00000036052.1"/>
    </source>
</evidence>
<keyword evidence="7" id="KW-0472">Membrane</keyword>
<dbReference type="SMART" id="SM00233">
    <property type="entry name" value="PH"/>
    <property type="match status" value="1"/>
</dbReference>
<keyword evidence="5" id="KW-0963">Cytoplasm</keyword>
<evidence type="ECO:0000256" key="4">
    <source>
        <dbReference type="ARBA" id="ARBA00022475"/>
    </source>
</evidence>
<dbReference type="PANTHER" id="PTHR15129">
    <property type="entry name" value="SRC-ASSOCIATED ADAPTOR PROTEIN"/>
    <property type="match status" value="1"/>
</dbReference>
<organism evidence="11 12">
    <name type="scientific">Leptobrachium leishanense</name>
    <name type="common">Leishan spiny toad</name>
    <dbReference type="NCBI Taxonomy" id="445787"/>
    <lineage>
        <taxon>Eukaryota</taxon>
        <taxon>Metazoa</taxon>
        <taxon>Chordata</taxon>
        <taxon>Craniata</taxon>
        <taxon>Vertebrata</taxon>
        <taxon>Euteleostomi</taxon>
        <taxon>Amphibia</taxon>
        <taxon>Batrachia</taxon>
        <taxon>Anura</taxon>
        <taxon>Pelobatoidea</taxon>
        <taxon>Megophryidae</taxon>
        <taxon>Leptobrachium</taxon>
    </lineage>
</organism>
<dbReference type="Pfam" id="PF00169">
    <property type="entry name" value="PH"/>
    <property type="match status" value="1"/>
</dbReference>
<dbReference type="InterPro" id="IPR011993">
    <property type="entry name" value="PH-like_dom_sf"/>
</dbReference>
<dbReference type="InterPro" id="IPR037781">
    <property type="entry name" value="SKAP_fam"/>
</dbReference>
<evidence type="ECO:0000256" key="7">
    <source>
        <dbReference type="ARBA" id="ARBA00023136"/>
    </source>
</evidence>
<dbReference type="InterPro" id="IPR036028">
    <property type="entry name" value="SH3-like_dom_sf"/>
</dbReference>
<reference evidence="11" key="1">
    <citation type="submission" date="2025-08" db="UniProtKB">
        <authorList>
            <consortium name="Ensembl"/>
        </authorList>
    </citation>
    <scope>IDENTIFICATION</scope>
</reference>
<keyword evidence="4" id="KW-1003">Cell membrane</keyword>
<evidence type="ECO:0000256" key="8">
    <source>
        <dbReference type="ARBA" id="ARBA00023242"/>
    </source>
</evidence>
<evidence type="ECO:0000256" key="1">
    <source>
        <dbReference type="ARBA" id="ARBA00004123"/>
    </source>
</evidence>
<dbReference type="GO" id="GO:0005886">
    <property type="term" value="C:plasma membrane"/>
    <property type="evidence" value="ECO:0007669"/>
    <property type="project" value="UniProtKB-SubCell"/>
</dbReference>
<dbReference type="PROSITE" id="PS50003">
    <property type="entry name" value="PH_DOMAIN"/>
    <property type="match status" value="1"/>
</dbReference>
<dbReference type="OrthoDB" id="243840at2759"/>
<reference evidence="11" key="2">
    <citation type="submission" date="2025-09" db="UniProtKB">
        <authorList>
            <consortium name="Ensembl"/>
        </authorList>
    </citation>
    <scope>IDENTIFICATION</scope>
</reference>
<gene>
    <name evidence="11" type="primary">SKAP1</name>
</gene>
<dbReference type="Ensembl" id="ENSLLET00000037440.1">
    <property type="protein sequence ID" value="ENSLLEP00000036052.1"/>
    <property type="gene ID" value="ENSLLEG00000022705.1"/>
</dbReference>
<feature type="domain" description="PH" evidence="10">
    <location>
        <begin position="161"/>
        <end position="264"/>
    </location>
</feature>
<evidence type="ECO:0000256" key="9">
    <source>
        <dbReference type="SAM" id="MobiDB-lite"/>
    </source>
</evidence>
<evidence type="ECO:0000256" key="3">
    <source>
        <dbReference type="ARBA" id="ARBA00004496"/>
    </source>
</evidence>
<dbReference type="AlphaFoldDB" id="A0A8C5QG34"/>
<keyword evidence="6" id="KW-0597">Phosphoprotein</keyword>
<dbReference type="InterPro" id="IPR001849">
    <property type="entry name" value="PH_domain"/>
</dbReference>
<proteinExistence type="predicted"/>
<evidence type="ECO:0000256" key="2">
    <source>
        <dbReference type="ARBA" id="ARBA00004236"/>
    </source>
</evidence>
<dbReference type="PANTHER" id="PTHR15129:SF1">
    <property type="entry name" value="SRC KINASE-ASSOCIATED PHOSPHOPROTEIN 1"/>
    <property type="match status" value="1"/>
</dbReference>
<comment type="subcellular location">
    <subcellularLocation>
        <location evidence="2">Cell membrane</location>
    </subcellularLocation>
    <subcellularLocation>
        <location evidence="3">Cytoplasm</location>
    </subcellularLocation>
    <subcellularLocation>
        <location evidence="1">Nucleus</location>
    </subcellularLocation>
</comment>
<dbReference type="Proteomes" id="UP000694569">
    <property type="component" value="Unplaced"/>
</dbReference>
<dbReference type="SUPFAM" id="SSF50044">
    <property type="entry name" value="SH3-domain"/>
    <property type="match status" value="1"/>
</dbReference>
<dbReference type="Gene3D" id="2.30.29.30">
    <property type="entry name" value="Pleckstrin-homology domain (PH domain)/Phosphotyrosine-binding domain (PTB)"/>
    <property type="match status" value="1"/>
</dbReference>
<dbReference type="Gene3D" id="6.10.250.220">
    <property type="match status" value="1"/>
</dbReference>
<evidence type="ECO:0000313" key="12">
    <source>
        <dbReference type="Proteomes" id="UP000694569"/>
    </source>
</evidence>
<keyword evidence="8" id="KW-0539">Nucleus</keyword>
<dbReference type="GO" id="GO:0005634">
    <property type="term" value="C:nucleus"/>
    <property type="evidence" value="ECO:0007669"/>
    <property type="project" value="UniProtKB-SubCell"/>
</dbReference>
<dbReference type="GeneTree" id="ENSGT00390000017856"/>
<keyword evidence="12" id="KW-1185">Reference proteome</keyword>
<feature type="compositionally biased region" description="Basic and acidic residues" evidence="9">
    <location>
        <begin position="37"/>
        <end position="64"/>
    </location>
</feature>
<protein>
    <submittedName>
        <fullName evidence="11">Src kinase associated phosphoprotein 1</fullName>
    </submittedName>
</protein>